<gene>
    <name evidence="12" type="ORF">L3Y34_016491</name>
</gene>
<dbReference type="InterPro" id="IPR023392">
    <property type="entry name" value="Tom20_dom_sf"/>
</dbReference>
<protein>
    <submittedName>
        <fullName evidence="12">Uncharacterized protein</fullName>
    </submittedName>
</protein>
<dbReference type="AlphaFoldDB" id="A0AAE9E094"/>
<sequence>MHRPFRCPYFCTTAILGGATLFAVIYYFYWRPKKDLGVSGTPTPSEVPPTSSESGASASDATSGEKRTGAGKETMDIFNFEDENVRRVCEKLFTEQMDMGEAYLEDSETLELGAMHMSNAIALTGETTQLLKVLRGSFSPSTFAAIQKYLPTAELRVNQLLQDELAMETIDMHFG</sequence>
<dbReference type="GO" id="GO:0006605">
    <property type="term" value="P:protein targeting"/>
    <property type="evidence" value="ECO:0007669"/>
    <property type="project" value="InterPro"/>
</dbReference>
<evidence type="ECO:0000256" key="9">
    <source>
        <dbReference type="ARBA" id="ARBA00023136"/>
    </source>
</evidence>
<accession>A0AAE9E094</accession>
<keyword evidence="3" id="KW-0813">Transport</keyword>
<dbReference type="GO" id="GO:0006886">
    <property type="term" value="P:intracellular protein transport"/>
    <property type="evidence" value="ECO:0007669"/>
    <property type="project" value="InterPro"/>
</dbReference>
<evidence type="ECO:0000256" key="3">
    <source>
        <dbReference type="ARBA" id="ARBA00022448"/>
    </source>
</evidence>
<comment type="subcellular location">
    <subcellularLocation>
        <location evidence="1">Mitochondrion outer membrane</location>
        <topology evidence="1">Single-pass membrane protein</topology>
    </subcellularLocation>
</comment>
<dbReference type="Proteomes" id="UP000827892">
    <property type="component" value="Chromosome I"/>
</dbReference>
<evidence type="ECO:0000313" key="13">
    <source>
        <dbReference type="Proteomes" id="UP000827892"/>
    </source>
</evidence>
<dbReference type="Gene3D" id="1.20.960.10">
    <property type="entry name" value="Mitochondrial outer membrane translocase complex, subunit Tom20 domain"/>
    <property type="match status" value="1"/>
</dbReference>
<keyword evidence="9 11" id="KW-0472">Membrane</keyword>
<organism evidence="12 13">
    <name type="scientific">Caenorhabditis briggsae</name>
    <dbReference type="NCBI Taxonomy" id="6238"/>
    <lineage>
        <taxon>Eukaryota</taxon>
        <taxon>Metazoa</taxon>
        <taxon>Ecdysozoa</taxon>
        <taxon>Nematoda</taxon>
        <taxon>Chromadorea</taxon>
        <taxon>Rhabditida</taxon>
        <taxon>Rhabditina</taxon>
        <taxon>Rhabditomorpha</taxon>
        <taxon>Rhabditoidea</taxon>
        <taxon>Rhabditidae</taxon>
        <taxon>Peloderinae</taxon>
        <taxon>Caenorhabditis</taxon>
    </lineage>
</organism>
<evidence type="ECO:0000256" key="10">
    <source>
        <dbReference type="SAM" id="MobiDB-lite"/>
    </source>
</evidence>
<evidence type="ECO:0000256" key="11">
    <source>
        <dbReference type="SAM" id="Phobius"/>
    </source>
</evidence>
<keyword evidence="8" id="KW-0496">Mitochondrion</keyword>
<feature type="compositionally biased region" description="Basic and acidic residues" evidence="10">
    <location>
        <begin position="63"/>
        <end position="73"/>
    </location>
</feature>
<dbReference type="InterPro" id="IPR002056">
    <property type="entry name" value="MAS20"/>
</dbReference>
<proteinExistence type="inferred from homology"/>
<evidence type="ECO:0000256" key="4">
    <source>
        <dbReference type="ARBA" id="ARBA00022692"/>
    </source>
</evidence>
<evidence type="ECO:0000256" key="8">
    <source>
        <dbReference type="ARBA" id="ARBA00023128"/>
    </source>
</evidence>
<dbReference type="PANTHER" id="PTHR12430">
    <property type="entry name" value="MITOCHONDRIAL IMPORT RECEPTOR SUBUNIT TOM20"/>
    <property type="match status" value="1"/>
</dbReference>
<dbReference type="EMBL" id="CP090891">
    <property type="protein sequence ID" value="ULU14011.1"/>
    <property type="molecule type" value="Genomic_DNA"/>
</dbReference>
<evidence type="ECO:0000256" key="7">
    <source>
        <dbReference type="ARBA" id="ARBA00022989"/>
    </source>
</evidence>
<keyword evidence="7 11" id="KW-1133">Transmembrane helix</keyword>
<evidence type="ECO:0000256" key="1">
    <source>
        <dbReference type="ARBA" id="ARBA00004572"/>
    </source>
</evidence>
<reference evidence="12 13" key="1">
    <citation type="submission" date="2022-05" db="EMBL/GenBank/DDBJ databases">
        <title>Chromosome-level reference genomes for two strains of Caenorhabditis briggsae: an improved platform for comparative genomics.</title>
        <authorList>
            <person name="Stevens L."/>
            <person name="Andersen E.C."/>
        </authorList>
    </citation>
    <scope>NUCLEOTIDE SEQUENCE [LARGE SCALE GENOMIC DNA]</scope>
    <source>
        <strain evidence="12">QX1410_ONT</strain>
        <tissue evidence="12">Whole-organism</tissue>
    </source>
</reference>
<keyword evidence="4 11" id="KW-0812">Transmembrane</keyword>
<feature type="region of interest" description="Disordered" evidence="10">
    <location>
        <begin position="39"/>
        <end position="73"/>
    </location>
</feature>
<dbReference type="GO" id="GO:0005742">
    <property type="term" value="C:mitochondrial outer membrane translocase complex"/>
    <property type="evidence" value="ECO:0007669"/>
    <property type="project" value="InterPro"/>
</dbReference>
<dbReference type="Pfam" id="PF02064">
    <property type="entry name" value="MAS20"/>
    <property type="match status" value="1"/>
</dbReference>
<evidence type="ECO:0000256" key="5">
    <source>
        <dbReference type="ARBA" id="ARBA00022787"/>
    </source>
</evidence>
<keyword evidence="5" id="KW-1000">Mitochondrion outer membrane</keyword>
<evidence type="ECO:0000313" key="12">
    <source>
        <dbReference type="EMBL" id="ULU14011.1"/>
    </source>
</evidence>
<name>A0AAE9E094_CAEBR</name>
<keyword evidence="6" id="KW-0653">Protein transport</keyword>
<dbReference type="SUPFAM" id="SSF47157">
    <property type="entry name" value="Mitochondrial import receptor subunit Tom20"/>
    <property type="match status" value="1"/>
</dbReference>
<dbReference type="PANTHER" id="PTHR12430:SF0">
    <property type="entry name" value="TRANSLOCASE OF OUTER MITOCHONDRIAL MEMBRANE 20"/>
    <property type="match status" value="1"/>
</dbReference>
<evidence type="ECO:0000256" key="6">
    <source>
        <dbReference type="ARBA" id="ARBA00022927"/>
    </source>
</evidence>
<feature type="transmembrane region" description="Helical" evidence="11">
    <location>
        <begin position="7"/>
        <end position="29"/>
    </location>
</feature>
<feature type="compositionally biased region" description="Low complexity" evidence="10">
    <location>
        <begin position="39"/>
        <end position="55"/>
    </location>
</feature>
<comment type="similarity">
    <text evidence="2">Belongs to the Tom20 family.</text>
</comment>
<evidence type="ECO:0000256" key="2">
    <source>
        <dbReference type="ARBA" id="ARBA00005792"/>
    </source>
</evidence>